<keyword evidence="10" id="KW-1015">Disulfide bond</keyword>
<evidence type="ECO:0000256" key="9">
    <source>
        <dbReference type="ARBA" id="ARBA00023136"/>
    </source>
</evidence>
<dbReference type="PROSITE" id="PS00236">
    <property type="entry name" value="NEUROTR_ION_CHANNEL"/>
    <property type="match status" value="1"/>
</dbReference>
<keyword evidence="8 20" id="KW-0406">Ion transport</keyword>
<evidence type="ECO:0000256" key="5">
    <source>
        <dbReference type="ARBA" id="ARBA00022729"/>
    </source>
</evidence>
<name>A0A9X0CTN3_9CNID</name>
<comment type="subcellular location">
    <subcellularLocation>
        <location evidence="18">Postsynaptic cell membrane</location>
        <topology evidence="18">Multi-pass membrane protein</topology>
    </subcellularLocation>
</comment>
<dbReference type="CDD" id="cd18990">
    <property type="entry name" value="LGIC_ECD_GABAAR"/>
    <property type="match status" value="1"/>
</dbReference>
<evidence type="ECO:0000256" key="18">
    <source>
        <dbReference type="ARBA" id="ARBA00034104"/>
    </source>
</evidence>
<evidence type="ECO:0000256" key="10">
    <source>
        <dbReference type="ARBA" id="ARBA00023157"/>
    </source>
</evidence>
<dbReference type="GO" id="GO:0005254">
    <property type="term" value="F:chloride channel activity"/>
    <property type="evidence" value="ECO:0007669"/>
    <property type="project" value="UniProtKB-KW"/>
</dbReference>
<feature type="domain" description="Neurotransmitter-gated ion-channel transmembrane" evidence="22">
    <location>
        <begin position="254"/>
        <end position="371"/>
    </location>
</feature>
<dbReference type="SUPFAM" id="SSF63712">
    <property type="entry name" value="Nicotinic receptor ligand binding domain-like"/>
    <property type="match status" value="1"/>
</dbReference>
<evidence type="ECO:0000256" key="19">
    <source>
        <dbReference type="ARBA" id="ARBA00071250"/>
    </source>
</evidence>
<dbReference type="InterPro" id="IPR036734">
    <property type="entry name" value="Neur_chan_lig-bd_sf"/>
</dbReference>
<keyword evidence="5" id="KW-0732">Signal</keyword>
<evidence type="ECO:0000313" key="24">
    <source>
        <dbReference type="Proteomes" id="UP001163046"/>
    </source>
</evidence>
<keyword evidence="6 20" id="KW-1133">Transmembrane helix</keyword>
<evidence type="ECO:0000256" key="20">
    <source>
        <dbReference type="RuleBase" id="RU000687"/>
    </source>
</evidence>
<keyword evidence="7" id="KW-0770">Synapse</keyword>
<keyword evidence="16" id="KW-1071">Ligand-gated ion channel</keyword>
<evidence type="ECO:0000256" key="14">
    <source>
        <dbReference type="ARBA" id="ARBA00023214"/>
    </source>
</evidence>
<evidence type="ECO:0000259" key="22">
    <source>
        <dbReference type="Pfam" id="PF02932"/>
    </source>
</evidence>
<dbReference type="InterPro" id="IPR038050">
    <property type="entry name" value="Neuro_actylchol_rec"/>
</dbReference>
<keyword evidence="11" id="KW-0675">Receptor</keyword>
<evidence type="ECO:0000256" key="3">
    <source>
        <dbReference type="ARBA" id="ARBA00022475"/>
    </source>
</evidence>
<feature type="domain" description="Neurotransmitter-gated ion-channel ligand-binding" evidence="21">
    <location>
        <begin position="46"/>
        <end position="246"/>
    </location>
</feature>
<keyword evidence="13" id="KW-0325">Glycoprotein</keyword>
<evidence type="ECO:0000256" key="11">
    <source>
        <dbReference type="ARBA" id="ARBA00023170"/>
    </source>
</evidence>
<dbReference type="InterPro" id="IPR006202">
    <property type="entry name" value="Neur_chan_lig-bd"/>
</dbReference>
<dbReference type="FunFam" id="1.20.58.390:FF:000098">
    <property type="entry name" value="Predicted protein"/>
    <property type="match status" value="1"/>
</dbReference>
<evidence type="ECO:0000256" key="8">
    <source>
        <dbReference type="ARBA" id="ARBA00023065"/>
    </source>
</evidence>
<keyword evidence="4 20" id="KW-0812">Transmembrane</keyword>
<keyword evidence="17 20" id="KW-0407">Ion channel</keyword>
<sequence>MRICSTILLSMVLGNIIRRSDEAEGKKPRIDYRKSMEEALRLSQKINDALFVHDKKVRPNAGGLPVMVDVEFKIISIGEIKEASMEYTMDIFFRQWWYDPRLAHNFSTPFNMAGDATKMIWTPDTFFWNVKAAKYHRVTRENMRIKIHGDGKVYFSTRITFTAQCDMNLRLYPMDIQVCPLIIESYAHTTADVDYRWKGGKSQGVEIVSKEMAQFDFVGATTTTKANTNSKGSFASLRAFFTFKRRVSYFVTATYMPAVVLVILSWCCFWINRAAVPARVTLSITTILTTILLYGSVNSNMPKVSYSKAIDYFLMTSLGFIFMSLLEYILVLNTDPRFWTQIRREEKAEKMKSLYKETPSETLVALMDSKNNPNDLPKENTVVAPVNGPNKDANNDPPKKPAPVKNHWIDLVARVIFPMVYFTFIIFYWIYYINHPESALGAAISVE</sequence>
<evidence type="ECO:0000256" key="1">
    <source>
        <dbReference type="ARBA" id="ARBA00010180"/>
    </source>
</evidence>
<keyword evidence="2 20" id="KW-0813">Transport</keyword>
<evidence type="ECO:0000256" key="2">
    <source>
        <dbReference type="ARBA" id="ARBA00022448"/>
    </source>
</evidence>
<accession>A0A9X0CTN3</accession>
<evidence type="ECO:0000256" key="15">
    <source>
        <dbReference type="ARBA" id="ARBA00023257"/>
    </source>
</evidence>
<feature type="transmembrane region" description="Helical" evidence="20">
    <location>
        <begin position="247"/>
        <end position="271"/>
    </location>
</feature>
<evidence type="ECO:0000256" key="6">
    <source>
        <dbReference type="ARBA" id="ARBA00022989"/>
    </source>
</evidence>
<dbReference type="AlphaFoldDB" id="A0A9X0CTN3"/>
<evidence type="ECO:0000256" key="4">
    <source>
        <dbReference type="ARBA" id="ARBA00022692"/>
    </source>
</evidence>
<feature type="transmembrane region" description="Helical" evidence="20">
    <location>
        <begin position="309"/>
        <end position="331"/>
    </location>
</feature>
<keyword evidence="15" id="KW-0628">Postsynaptic cell membrane</keyword>
<dbReference type="GO" id="GO:0034707">
    <property type="term" value="C:chloride channel complex"/>
    <property type="evidence" value="ECO:0007669"/>
    <property type="project" value="UniProtKB-KW"/>
</dbReference>
<gene>
    <name evidence="23" type="ORF">OS493_001899</name>
</gene>
<dbReference type="Pfam" id="PF02932">
    <property type="entry name" value="Neur_chan_memb"/>
    <property type="match status" value="1"/>
</dbReference>
<organism evidence="23 24">
    <name type="scientific">Desmophyllum pertusum</name>
    <dbReference type="NCBI Taxonomy" id="174260"/>
    <lineage>
        <taxon>Eukaryota</taxon>
        <taxon>Metazoa</taxon>
        <taxon>Cnidaria</taxon>
        <taxon>Anthozoa</taxon>
        <taxon>Hexacorallia</taxon>
        <taxon>Scleractinia</taxon>
        <taxon>Caryophylliina</taxon>
        <taxon>Caryophylliidae</taxon>
        <taxon>Desmophyllum</taxon>
    </lineage>
</organism>
<feature type="transmembrane region" description="Helical" evidence="20">
    <location>
        <begin position="278"/>
        <end position="297"/>
    </location>
</feature>
<keyword evidence="9 20" id="KW-0472">Membrane</keyword>
<comment type="caution">
    <text evidence="23">The sequence shown here is derived from an EMBL/GenBank/DDBJ whole genome shotgun (WGS) entry which is preliminary data.</text>
</comment>
<reference evidence="23" key="1">
    <citation type="submission" date="2023-01" db="EMBL/GenBank/DDBJ databases">
        <title>Genome assembly of the deep-sea coral Lophelia pertusa.</title>
        <authorList>
            <person name="Herrera S."/>
            <person name="Cordes E."/>
        </authorList>
    </citation>
    <scope>NUCLEOTIDE SEQUENCE</scope>
    <source>
        <strain evidence="23">USNM1676648</strain>
        <tissue evidence="23">Polyp</tissue>
    </source>
</reference>
<dbReference type="NCBIfam" id="TIGR00860">
    <property type="entry name" value="LIC"/>
    <property type="match status" value="1"/>
</dbReference>
<dbReference type="SUPFAM" id="SSF90112">
    <property type="entry name" value="Neurotransmitter-gated ion-channel transmembrane pore"/>
    <property type="match status" value="1"/>
</dbReference>
<dbReference type="GO" id="GO:0005230">
    <property type="term" value="F:extracellular ligand-gated monoatomic ion channel activity"/>
    <property type="evidence" value="ECO:0007669"/>
    <property type="project" value="InterPro"/>
</dbReference>
<dbReference type="InterPro" id="IPR006201">
    <property type="entry name" value="Neur_channel"/>
</dbReference>
<dbReference type="PRINTS" id="PR00253">
    <property type="entry name" value="GABAARECEPTR"/>
</dbReference>
<dbReference type="InterPro" id="IPR006028">
    <property type="entry name" value="GABAA/Glycine_rcpt"/>
</dbReference>
<dbReference type="InterPro" id="IPR036719">
    <property type="entry name" value="Neuro-gated_channel_TM_sf"/>
</dbReference>
<dbReference type="GO" id="GO:0004888">
    <property type="term" value="F:transmembrane signaling receptor activity"/>
    <property type="evidence" value="ECO:0007669"/>
    <property type="project" value="InterPro"/>
</dbReference>
<protein>
    <recommendedName>
        <fullName evidence="19">Gamma-aminobutyric acid receptor subunit beta</fullName>
    </recommendedName>
</protein>
<dbReference type="PANTHER" id="PTHR18945">
    <property type="entry name" value="NEUROTRANSMITTER GATED ION CHANNEL"/>
    <property type="match status" value="1"/>
</dbReference>
<dbReference type="GO" id="GO:0045211">
    <property type="term" value="C:postsynaptic membrane"/>
    <property type="evidence" value="ECO:0007669"/>
    <property type="project" value="UniProtKB-SubCell"/>
</dbReference>
<comment type="similarity">
    <text evidence="1">Belongs to the ligand-gated ion channel (TC 1.A.9) family. Gamma-aminobutyric acid receptor (TC 1.A.9.5) subfamily.</text>
</comment>
<evidence type="ECO:0000256" key="13">
    <source>
        <dbReference type="ARBA" id="ARBA00023180"/>
    </source>
</evidence>
<evidence type="ECO:0000256" key="16">
    <source>
        <dbReference type="ARBA" id="ARBA00023286"/>
    </source>
</evidence>
<keyword evidence="24" id="KW-1185">Reference proteome</keyword>
<keyword evidence="3" id="KW-1003">Cell membrane</keyword>
<evidence type="ECO:0000259" key="21">
    <source>
        <dbReference type="Pfam" id="PF02931"/>
    </source>
</evidence>
<evidence type="ECO:0000256" key="17">
    <source>
        <dbReference type="ARBA" id="ARBA00023303"/>
    </source>
</evidence>
<dbReference type="InterPro" id="IPR006029">
    <property type="entry name" value="Neurotrans-gated_channel_TM"/>
</dbReference>
<dbReference type="Gene3D" id="2.70.170.10">
    <property type="entry name" value="Neurotransmitter-gated ion-channel ligand-binding domain"/>
    <property type="match status" value="1"/>
</dbReference>
<feature type="transmembrane region" description="Helical" evidence="20">
    <location>
        <begin position="411"/>
        <end position="431"/>
    </location>
</feature>
<evidence type="ECO:0000256" key="12">
    <source>
        <dbReference type="ARBA" id="ARBA00023173"/>
    </source>
</evidence>
<dbReference type="Proteomes" id="UP001163046">
    <property type="component" value="Unassembled WGS sequence"/>
</dbReference>
<dbReference type="InterPro" id="IPR018000">
    <property type="entry name" value="Neurotransmitter_ion_chnl_CS"/>
</dbReference>
<dbReference type="FunFam" id="2.70.170.10:FF:000021">
    <property type="entry name" value="Gamma-aminobutyric acid receptor isoform 3b"/>
    <property type="match status" value="1"/>
</dbReference>
<dbReference type="Pfam" id="PF02931">
    <property type="entry name" value="Neur_chan_LBD"/>
    <property type="match status" value="1"/>
</dbReference>
<dbReference type="Gene3D" id="1.20.58.390">
    <property type="entry name" value="Neurotransmitter-gated ion-channel transmembrane domain"/>
    <property type="match status" value="1"/>
</dbReference>
<dbReference type="PRINTS" id="PR00252">
    <property type="entry name" value="NRIONCHANNEL"/>
</dbReference>
<proteinExistence type="inferred from homology"/>
<dbReference type="EMBL" id="MU826826">
    <property type="protein sequence ID" value="KAJ7375161.1"/>
    <property type="molecule type" value="Genomic_DNA"/>
</dbReference>
<dbReference type="OrthoDB" id="8890589at2759"/>
<dbReference type="CDD" id="cd19049">
    <property type="entry name" value="LGIC_TM_anion"/>
    <property type="match status" value="1"/>
</dbReference>
<keyword evidence="12" id="KW-0869">Chloride channel</keyword>
<evidence type="ECO:0000256" key="7">
    <source>
        <dbReference type="ARBA" id="ARBA00023018"/>
    </source>
</evidence>
<keyword evidence="14" id="KW-0868">Chloride</keyword>
<evidence type="ECO:0000313" key="23">
    <source>
        <dbReference type="EMBL" id="KAJ7375161.1"/>
    </source>
</evidence>